<comment type="similarity">
    <text evidence="1">Belongs to the LysR transcriptional regulatory family.</text>
</comment>
<evidence type="ECO:0000256" key="2">
    <source>
        <dbReference type="ARBA" id="ARBA00023015"/>
    </source>
</evidence>
<dbReference type="Gene3D" id="3.40.190.290">
    <property type="match status" value="1"/>
</dbReference>
<evidence type="ECO:0000256" key="1">
    <source>
        <dbReference type="ARBA" id="ARBA00009437"/>
    </source>
</evidence>
<dbReference type="InterPro" id="IPR000847">
    <property type="entry name" value="LysR_HTH_N"/>
</dbReference>
<evidence type="ECO:0000313" key="7">
    <source>
        <dbReference type="Proteomes" id="UP000658131"/>
    </source>
</evidence>
<evidence type="ECO:0000256" key="3">
    <source>
        <dbReference type="ARBA" id="ARBA00023125"/>
    </source>
</evidence>
<dbReference type="PANTHER" id="PTHR30126:SF78">
    <property type="entry name" value="HTH LYSR-TYPE DOMAIN-CONTAINING PROTEIN"/>
    <property type="match status" value="1"/>
</dbReference>
<dbReference type="EMBL" id="JACRTB010000044">
    <property type="protein sequence ID" value="MBC8577706.1"/>
    <property type="molecule type" value="Genomic_DNA"/>
</dbReference>
<keyword evidence="2" id="KW-0805">Transcription regulation</keyword>
<evidence type="ECO:0000256" key="4">
    <source>
        <dbReference type="ARBA" id="ARBA00023163"/>
    </source>
</evidence>
<evidence type="ECO:0000313" key="6">
    <source>
        <dbReference type="EMBL" id="MBC8577706.1"/>
    </source>
</evidence>
<dbReference type="Gene3D" id="1.10.10.10">
    <property type="entry name" value="Winged helix-like DNA-binding domain superfamily/Winged helix DNA-binding domain"/>
    <property type="match status" value="1"/>
</dbReference>
<keyword evidence="7" id="KW-1185">Reference proteome</keyword>
<dbReference type="Pfam" id="PF03466">
    <property type="entry name" value="LysR_substrate"/>
    <property type="match status" value="1"/>
</dbReference>
<dbReference type="SUPFAM" id="SSF46785">
    <property type="entry name" value="Winged helix' DNA-binding domain"/>
    <property type="match status" value="1"/>
</dbReference>
<dbReference type="Pfam" id="PF00126">
    <property type="entry name" value="HTH_1"/>
    <property type="match status" value="1"/>
</dbReference>
<keyword evidence="3" id="KW-0238">DNA-binding</keyword>
<organism evidence="6 7">
    <name type="scientific">Yanshouia hominis</name>
    <dbReference type="NCBI Taxonomy" id="2763673"/>
    <lineage>
        <taxon>Bacteria</taxon>
        <taxon>Bacillati</taxon>
        <taxon>Bacillota</taxon>
        <taxon>Clostridia</taxon>
        <taxon>Eubacteriales</taxon>
        <taxon>Oscillospiraceae</taxon>
        <taxon>Yanshouia</taxon>
    </lineage>
</organism>
<dbReference type="CDD" id="cd05466">
    <property type="entry name" value="PBP2_LTTR_substrate"/>
    <property type="match status" value="1"/>
</dbReference>
<reference evidence="6 7" key="1">
    <citation type="submission" date="2020-08" db="EMBL/GenBank/DDBJ databases">
        <title>Genome public.</title>
        <authorList>
            <person name="Liu C."/>
            <person name="Sun Q."/>
        </authorList>
    </citation>
    <scope>NUCLEOTIDE SEQUENCE [LARGE SCALE GENOMIC DNA]</scope>
    <source>
        <strain evidence="6 7">BX1</strain>
    </source>
</reference>
<dbReference type="InterPro" id="IPR036390">
    <property type="entry name" value="WH_DNA-bd_sf"/>
</dbReference>
<name>A0ABR7NMS3_9FIRM</name>
<accession>A0ABR7NMS3</accession>
<dbReference type="Proteomes" id="UP000658131">
    <property type="component" value="Unassembled WGS sequence"/>
</dbReference>
<evidence type="ECO:0000259" key="5">
    <source>
        <dbReference type="PROSITE" id="PS50931"/>
    </source>
</evidence>
<dbReference type="PRINTS" id="PR00039">
    <property type="entry name" value="HTHLYSR"/>
</dbReference>
<protein>
    <submittedName>
        <fullName evidence="6">LysR family transcriptional regulator</fullName>
    </submittedName>
</protein>
<dbReference type="RefSeq" id="WP_262401071.1">
    <property type="nucleotide sequence ID" value="NZ_JACRTB010000044.1"/>
</dbReference>
<dbReference type="InterPro" id="IPR005119">
    <property type="entry name" value="LysR_subst-bd"/>
</dbReference>
<dbReference type="PROSITE" id="PS50931">
    <property type="entry name" value="HTH_LYSR"/>
    <property type="match status" value="1"/>
</dbReference>
<feature type="domain" description="HTH lysR-type" evidence="5">
    <location>
        <begin position="18"/>
        <end position="59"/>
    </location>
</feature>
<dbReference type="SUPFAM" id="SSF53850">
    <property type="entry name" value="Periplasmic binding protein-like II"/>
    <property type="match status" value="1"/>
</dbReference>
<keyword evidence="4" id="KW-0804">Transcription</keyword>
<comment type="caution">
    <text evidence="6">The sequence shown here is derived from an EMBL/GenBank/DDBJ whole genome shotgun (WGS) entry which is preliminary data.</text>
</comment>
<proteinExistence type="inferred from homology"/>
<sequence>MLKISDYEFLCTLHSCMNITQAARKLFISQPALTKRLKQIEQELDTVIVYRNIKGVCFTPEGEYVVAYAKKCINDYKDVKRVLQGFYNNNQSTVSIVAANTMCYYVLPQLLDGFKKENPEISFVVENAVSGESGQMVYNEQADIGFVCGKQPWDFQQDLICPEYMTLIAKHPVNLKELPYLSRIDPRMSGNSRTALNNWWQNHFDVPPHIGMNVLTMENCIEMVKLDLGYSILFHSSFIDPGNGLYQEYLRDNNGKYLQRNNYMIYRTDLAMKPVVKSFIEFCHGHFARLYSGRSDNNF</sequence>
<dbReference type="PANTHER" id="PTHR30126">
    <property type="entry name" value="HTH-TYPE TRANSCRIPTIONAL REGULATOR"/>
    <property type="match status" value="1"/>
</dbReference>
<dbReference type="InterPro" id="IPR036388">
    <property type="entry name" value="WH-like_DNA-bd_sf"/>
</dbReference>
<gene>
    <name evidence="6" type="ORF">H8717_15030</name>
</gene>